<dbReference type="Pfam" id="PF13883">
    <property type="entry name" value="CREG_beta-barrel"/>
    <property type="match status" value="1"/>
</dbReference>
<feature type="domain" description="DUF2470" evidence="1">
    <location>
        <begin position="160"/>
        <end position="230"/>
    </location>
</feature>
<dbReference type="STRING" id="1317117.ATO7_09642"/>
<protein>
    <submittedName>
        <fullName evidence="3">Uncharacterized protein</fullName>
    </submittedName>
</protein>
<dbReference type="InterPro" id="IPR019595">
    <property type="entry name" value="DUF2470"/>
</dbReference>
<keyword evidence="4" id="KW-1185">Reference proteome</keyword>
<dbReference type="InterPro" id="IPR055343">
    <property type="entry name" value="CREG_beta-barrel"/>
</dbReference>
<gene>
    <name evidence="3" type="ORF">ATO7_09642</name>
</gene>
<dbReference type="AlphaFoldDB" id="A0A1Y1SF15"/>
<dbReference type="GO" id="GO:0005737">
    <property type="term" value="C:cytoplasm"/>
    <property type="evidence" value="ECO:0007669"/>
    <property type="project" value="UniProtKB-ARBA"/>
</dbReference>
<name>A0A1Y1SF15_9GAMM</name>
<comment type="caution">
    <text evidence="3">The sequence shown here is derived from an EMBL/GenBank/DDBJ whole genome shotgun (WGS) entry which is preliminary data.</text>
</comment>
<organism evidence="3 4">
    <name type="scientific">Oceanococcus atlanticus</name>
    <dbReference type="NCBI Taxonomy" id="1317117"/>
    <lineage>
        <taxon>Bacteria</taxon>
        <taxon>Pseudomonadati</taxon>
        <taxon>Pseudomonadota</taxon>
        <taxon>Gammaproteobacteria</taxon>
        <taxon>Chromatiales</taxon>
        <taxon>Oceanococcaceae</taxon>
        <taxon>Oceanococcus</taxon>
    </lineage>
</organism>
<dbReference type="PANTHER" id="PTHR13343">
    <property type="entry name" value="CREG1 PROTEIN"/>
    <property type="match status" value="1"/>
</dbReference>
<proteinExistence type="predicted"/>
<dbReference type="InterPro" id="IPR012349">
    <property type="entry name" value="Split_barrel_FMN-bd"/>
</dbReference>
<dbReference type="SUPFAM" id="SSF50475">
    <property type="entry name" value="FMN-binding split barrel"/>
    <property type="match status" value="1"/>
</dbReference>
<dbReference type="Proteomes" id="UP000192342">
    <property type="component" value="Unassembled WGS sequence"/>
</dbReference>
<feature type="domain" description="CREG-like beta-barrel" evidence="2">
    <location>
        <begin position="3"/>
        <end position="147"/>
    </location>
</feature>
<reference evidence="3 4" key="1">
    <citation type="submission" date="2013-04" db="EMBL/GenBank/DDBJ databases">
        <title>Oceanococcus atlanticus 22II-S10r2 Genome Sequencing.</title>
        <authorList>
            <person name="Lai Q."/>
            <person name="Li G."/>
            <person name="Shao Z."/>
        </authorList>
    </citation>
    <scope>NUCLEOTIDE SEQUENCE [LARGE SCALE GENOMIC DNA]</scope>
    <source>
        <strain evidence="3 4">22II-S10r2</strain>
    </source>
</reference>
<dbReference type="RefSeq" id="WP_206044872.1">
    <property type="nucleotide sequence ID" value="NZ_AQQV01000002.1"/>
</dbReference>
<dbReference type="Pfam" id="PF10615">
    <property type="entry name" value="DUF2470"/>
    <property type="match status" value="1"/>
</dbReference>
<evidence type="ECO:0000313" key="4">
    <source>
        <dbReference type="Proteomes" id="UP000192342"/>
    </source>
</evidence>
<dbReference type="Gene3D" id="2.30.110.10">
    <property type="entry name" value="Electron Transport, Fmn-binding Protein, Chain A"/>
    <property type="match status" value="1"/>
</dbReference>
<evidence type="ECO:0000259" key="2">
    <source>
        <dbReference type="Pfam" id="PF13883"/>
    </source>
</evidence>
<sequence length="242" mass="26787">MKKSCQEARALLCERTHGVLATMSVALPGYPLGSLTPYVLNDQGLPVILISEIAQHTANLKQDPRCSLTIIQQDKGEVQAHGRLSVLADARPLNAEESEAAAARYMRFFPEAQGYLKTHDFNFWVLQPVRLRYIGGFGNIHWMEPDELLQANPFAGRGEDAACTHMNNDHADAIASYCRFAGIDCAGHTPQMVGVDAEALYLRIGRQVERLAFKQPIDSMDGLRQETIAMCKPDYWAKPSAA</sequence>
<evidence type="ECO:0000259" key="1">
    <source>
        <dbReference type="Pfam" id="PF10615"/>
    </source>
</evidence>
<dbReference type="PANTHER" id="PTHR13343:SF17">
    <property type="entry name" value="CELLULAR REPRESSOR OF E1A-STIMULATED GENES, ISOFORM A"/>
    <property type="match status" value="1"/>
</dbReference>
<dbReference type="Gene3D" id="3.20.180.10">
    <property type="entry name" value="PNP-oxidase-like"/>
    <property type="match status" value="1"/>
</dbReference>
<evidence type="ECO:0000313" key="3">
    <source>
        <dbReference type="EMBL" id="ORE87294.1"/>
    </source>
</evidence>
<accession>A0A1Y1SF15</accession>
<dbReference type="EMBL" id="AQQV01000002">
    <property type="protein sequence ID" value="ORE87294.1"/>
    <property type="molecule type" value="Genomic_DNA"/>
</dbReference>
<dbReference type="InterPro" id="IPR037119">
    <property type="entry name" value="Haem_oxidase_HugZ-like_sf"/>
</dbReference>